<evidence type="ECO:0000313" key="2">
    <source>
        <dbReference type="EMBL" id="KUH36675.1"/>
    </source>
</evidence>
<feature type="domain" description="Knr4/Smi1-like" evidence="1">
    <location>
        <begin position="38"/>
        <end position="212"/>
    </location>
</feature>
<dbReference type="RefSeq" id="WP_058944048.1">
    <property type="nucleotide sequence ID" value="NZ_JBIBSF010000003.1"/>
</dbReference>
<gene>
    <name evidence="2" type="ORF">ATE80_22380</name>
</gene>
<dbReference type="Gene3D" id="3.40.1580.10">
    <property type="entry name" value="SMI1/KNR4-like"/>
    <property type="match status" value="1"/>
</dbReference>
<accession>A0A100Y2Z4</accession>
<organism evidence="2 3">
    <name type="scientific">Streptomyces kanasensis</name>
    <dbReference type="NCBI Taxonomy" id="936756"/>
    <lineage>
        <taxon>Bacteria</taxon>
        <taxon>Bacillati</taxon>
        <taxon>Actinomycetota</taxon>
        <taxon>Actinomycetes</taxon>
        <taxon>Kitasatosporales</taxon>
        <taxon>Streptomycetaceae</taxon>
        <taxon>Streptomyces</taxon>
    </lineage>
</organism>
<protein>
    <submittedName>
        <fullName evidence="2">Cell wall assembly protein</fullName>
    </submittedName>
</protein>
<comment type="caution">
    <text evidence="2">The sequence shown here is derived from an EMBL/GenBank/DDBJ whole genome shotgun (WGS) entry which is preliminary data.</text>
</comment>
<evidence type="ECO:0000313" key="3">
    <source>
        <dbReference type="Proteomes" id="UP000054011"/>
    </source>
</evidence>
<name>A0A100Y2Z4_9ACTN</name>
<dbReference type="SMART" id="SM00860">
    <property type="entry name" value="SMI1_KNR4"/>
    <property type="match status" value="1"/>
</dbReference>
<dbReference type="STRING" id="936756.ATE80_22380"/>
<reference evidence="2 3" key="1">
    <citation type="submission" date="2015-11" db="EMBL/GenBank/DDBJ databases">
        <title>Genome-wide analysis reveals the secondary metabolome in Streptomyces kanasensis ZX01.</title>
        <authorList>
            <person name="Zhang G."/>
            <person name="Han L."/>
            <person name="Feng J."/>
            <person name="Zhang X."/>
        </authorList>
    </citation>
    <scope>NUCLEOTIDE SEQUENCE [LARGE SCALE GENOMIC DNA]</scope>
    <source>
        <strain evidence="2 3">ZX01</strain>
    </source>
</reference>
<keyword evidence="3" id="KW-1185">Reference proteome</keyword>
<dbReference type="Proteomes" id="UP000054011">
    <property type="component" value="Unassembled WGS sequence"/>
</dbReference>
<dbReference type="OrthoDB" id="1190024at2"/>
<dbReference type="InterPro" id="IPR037883">
    <property type="entry name" value="Knr4/Smi1-like_sf"/>
</dbReference>
<dbReference type="InterPro" id="IPR018958">
    <property type="entry name" value="Knr4/Smi1-like_dom"/>
</dbReference>
<dbReference type="SUPFAM" id="SSF160631">
    <property type="entry name" value="SMI1/KNR4-like"/>
    <property type="match status" value="1"/>
</dbReference>
<dbReference type="EMBL" id="LNSV01000068">
    <property type="protein sequence ID" value="KUH36675.1"/>
    <property type="molecule type" value="Genomic_DNA"/>
</dbReference>
<evidence type="ECO:0000259" key="1">
    <source>
        <dbReference type="SMART" id="SM00860"/>
    </source>
</evidence>
<dbReference type="AlphaFoldDB" id="A0A100Y2Z4"/>
<sequence>MSTHMWAGVRERVTALAGSPGVEAVFGFPRGGAPLEEPLTAGELAELERYVGVRLPEEYRGFLLHVGAGGAGPAYGVYPVRRGPDGAWAWHGDGADMTLPTRLAEPFPVDRVDPAVLDALLDEQPDEEEYDDEDEFDAANDAWEDRMGDVLWTDEITVGAVCLSTTGCAQRQWLVVSGPERGAMWDDPRCDDADLEPMGVTFGEWYLEWLAEAERKAGVAAEPVSP</sequence>
<dbReference type="Pfam" id="PF09346">
    <property type="entry name" value="SMI1_KNR4"/>
    <property type="match status" value="1"/>
</dbReference>
<proteinExistence type="predicted"/>